<dbReference type="InterPro" id="IPR005471">
    <property type="entry name" value="Tscrpt_reg_IclR_N"/>
</dbReference>
<evidence type="ECO:0000256" key="3">
    <source>
        <dbReference type="ARBA" id="ARBA00023163"/>
    </source>
</evidence>
<evidence type="ECO:0000256" key="1">
    <source>
        <dbReference type="ARBA" id="ARBA00023015"/>
    </source>
</evidence>
<dbReference type="Proteomes" id="UP001162881">
    <property type="component" value="Unassembled WGS sequence"/>
</dbReference>
<dbReference type="InterPro" id="IPR036388">
    <property type="entry name" value="WH-like_DNA-bd_sf"/>
</dbReference>
<dbReference type="InterPro" id="IPR014757">
    <property type="entry name" value="Tscrpt_reg_IclR_C"/>
</dbReference>
<organism evidence="6 7">
    <name type="scientific">Novosphingobium organovorum</name>
    <dbReference type="NCBI Taxonomy" id="2930092"/>
    <lineage>
        <taxon>Bacteria</taxon>
        <taxon>Pseudomonadati</taxon>
        <taxon>Pseudomonadota</taxon>
        <taxon>Alphaproteobacteria</taxon>
        <taxon>Sphingomonadales</taxon>
        <taxon>Sphingomonadaceae</taxon>
        <taxon>Novosphingobium</taxon>
    </lineage>
</organism>
<keyword evidence="2" id="KW-0238">DNA-binding</keyword>
<keyword evidence="1" id="KW-0805">Transcription regulation</keyword>
<dbReference type="InterPro" id="IPR011991">
    <property type="entry name" value="ArsR-like_HTH"/>
</dbReference>
<accession>A0ABT0BEV9</accession>
<evidence type="ECO:0000259" key="4">
    <source>
        <dbReference type="PROSITE" id="PS51077"/>
    </source>
</evidence>
<evidence type="ECO:0000256" key="2">
    <source>
        <dbReference type="ARBA" id="ARBA00023125"/>
    </source>
</evidence>
<feature type="domain" description="IclR-ED" evidence="5">
    <location>
        <begin position="61"/>
        <end position="250"/>
    </location>
</feature>
<protein>
    <submittedName>
        <fullName evidence="6">Helix-turn-helix domain-containing protein</fullName>
    </submittedName>
</protein>
<feature type="domain" description="HTH iclR-type" evidence="4">
    <location>
        <begin position="1"/>
        <end position="60"/>
    </location>
</feature>
<comment type="caution">
    <text evidence="6">The sequence shown here is derived from an EMBL/GenBank/DDBJ whole genome shotgun (WGS) entry which is preliminary data.</text>
</comment>
<dbReference type="InterPro" id="IPR029016">
    <property type="entry name" value="GAF-like_dom_sf"/>
</dbReference>
<keyword evidence="3" id="KW-0804">Transcription</keyword>
<dbReference type="InterPro" id="IPR050707">
    <property type="entry name" value="HTH_MetabolicPath_Reg"/>
</dbReference>
<dbReference type="RefSeq" id="WP_244021547.1">
    <property type="nucleotide sequence ID" value="NZ_JALHLF010000053.1"/>
</dbReference>
<proteinExistence type="predicted"/>
<reference evidence="6" key="1">
    <citation type="submission" date="2022-03" db="EMBL/GenBank/DDBJ databases">
        <title>Identification of a novel bacterium isolated from mangrove sediments.</title>
        <authorList>
            <person name="Pan X."/>
        </authorList>
    </citation>
    <scope>NUCLEOTIDE SEQUENCE</scope>
    <source>
        <strain evidence="6">B1949</strain>
    </source>
</reference>
<dbReference type="SUPFAM" id="SSF55781">
    <property type="entry name" value="GAF domain-like"/>
    <property type="match status" value="1"/>
</dbReference>
<gene>
    <name evidence="6" type="ORF">MTR62_12945</name>
</gene>
<evidence type="ECO:0000259" key="5">
    <source>
        <dbReference type="PROSITE" id="PS51078"/>
    </source>
</evidence>
<sequence length="251" mass="27671">MIGRALDILRIINLQGSPSLVEITRAVDLPYPTVLRIVRALVEEGVIEREPARKRYRPTAMVQALSYGFQNHDALVAAARAHIEALTRAVHWPVCLVTRVGNMMVVRDSTSTQTPLTFDHYYPGWQIPLIQSASGRVFLAYTDRERRLAMIDHIAATGSKSVVQMLRDFEETGEADLIREQGYATVARIPFSSNPGRTSSFAVPIHANGTLLGALTLVFFANAMTPEEASAKYFDAVLGTAQAIGREMESV</sequence>
<evidence type="ECO:0000313" key="6">
    <source>
        <dbReference type="EMBL" id="MCJ2183590.1"/>
    </source>
</evidence>
<dbReference type="Pfam" id="PF09339">
    <property type="entry name" value="HTH_IclR"/>
    <property type="match status" value="1"/>
</dbReference>
<dbReference type="SMART" id="SM00346">
    <property type="entry name" value="HTH_ICLR"/>
    <property type="match status" value="1"/>
</dbReference>
<keyword evidence="7" id="KW-1185">Reference proteome</keyword>
<dbReference type="PROSITE" id="PS51077">
    <property type="entry name" value="HTH_ICLR"/>
    <property type="match status" value="1"/>
</dbReference>
<dbReference type="PANTHER" id="PTHR30136:SF23">
    <property type="entry name" value="DNA-BINDING TRANSCRIPTIONAL ACTIVATOR MHPR"/>
    <property type="match status" value="1"/>
</dbReference>
<evidence type="ECO:0000313" key="7">
    <source>
        <dbReference type="Proteomes" id="UP001162881"/>
    </source>
</evidence>
<dbReference type="InterPro" id="IPR036390">
    <property type="entry name" value="WH_DNA-bd_sf"/>
</dbReference>
<dbReference type="CDD" id="cd00090">
    <property type="entry name" value="HTH_ARSR"/>
    <property type="match status" value="1"/>
</dbReference>
<dbReference type="PANTHER" id="PTHR30136">
    <property type="entry name" value="HELIX-TURN-HELIX TRANSCRIPTIONAL REGULATOR, ICLR FAMILY"/>
    <property type="match status" value="1"/>
</dbReference>
<dbReference type="Pfam" id="PF01614">
    <property type="entry name" value="IclR_C"/>
    <property type="match status" value="1"/>
</dbReference>
<dbReference type="Gene3D" id="1.10.10.10">
    <property type="entry name" value="Winged helix-like DNA-binding domain superfamily/Winged helix DNA-binding domain"/>
    <property type="match status" value="1"/>
</dbReference>
<dbReference type="Gene3D" id="3.30.450.40">
    <property type="match status" value="1"/>
</dbReference>
<dbReference type="SUPFAM" id="SSF46785">
    <property type="entry name" value="Winged helix' DNA-binding domain"/>
    <property type="match status" value="1"/>
</dbReference>
<name>A0ABT0BEV9_9SPHN</name>
<dbReference type="PROSITE" id="PS51078">
    <property type="entry name" value="ICLR_ED"/>
    <property type="match status" value="1"/>
</dbReference>
<dbReference type="EMBL" id="JALHLF010000053">
    <property type="protein sequence ID" value="MCJ2183590.1"/>
    <property type="molecule type" value="Genomic_DNA"/>
</dbReference>